<accession>A0ABT4CVI0</accession>
<dbReference type="InterPro" id="IPR011650">
    <property type="entry name" value="Peptidase_M20_dimer"/>
</dbReference>
<sequence length="387" mass="42492">MKNIDFANQLKEWRQYFHMHPESAFEEKNTSEYIAKVLTDMGLEVHKNIGGTGVVASLKVGDGEEVIGLRADMDAINMLEKGELLYASKNHGKMHACGHDGHTATLLGAARLLVERKNFNGTVRFIFQPAEEPGKGSQAMIDDGIFEEYPIDEIYGLHNAPFIPEGTIHTRPGGIMASEDNFVIRINGKGSHASSPHIGIDPLVTASQIILGLQTIASRNVNPLQQVVVSCTELHTDGVHNAIPSNVEILGDTRSCTVEIQELIETRMRSICEGICKMNGADCEFEYTHEFAPTVNWEKCVNIVATAGKNIVGEDKVNANCEPWMASEDFGTFLTHVPGCFVFLGSGKSAIASENTPLHNSMYDYNDDVLEIGAEFFAELIKVRLPQ</sequence>
<dbReference type="RefSeq" id="WP_268039255.1">
    <property type="nucleotide sequence ID" value="NZ_JAPQER010000001.1"/>
</dbReference>
<dbReference type="PANTHER" id="PTHR11014:SF63">
    <property type="entry name" value="METALLOPEPTIDASE, PUTATIVE (AFU_ORTHOLOGUE AFUA_6G09600)-RELATED"/>
    <property type="match status" value="1"/>
</dbReference>
<dbReference type="PIRSF" id="PIRSF005962">
    <property type="entry name" value="Pept_M20D_amidohydro"/>
    <property type="match status" value="1"/>
</dbReference>
<name>A0ABT4CVI0_9CLOT</name>
<dbReference type="Pfam" id="PF07687">
    <property type="entry name" value="M20_dimer"/>
    <property type="match status" value="1"/>
</dbReference>
<dbReference type="Gene3D" id="3.30.70.360">
    <property type="match status" value="1"/>
</dbReference>
<dbReference type="NCBIfam" id="TIGR01891">
    <property type="entry name" value="amidohydrolases"/>
    <property type="match status" value="1"/>
</dbReference>
<reference evidence="2" key="1">
    <citation type="submission" date="2022-12" db="EMBL/GenBank/DDBJ databases">
        <authorList>
            <person name="Wang J."/>
        </authorList>
    </citation>
    <scope>NUCLEOTIDE SEQUENCE</scope>
    <source>
        <strain evidence="2">HY-45-18</strain>
    </source>
</reference>
<dbReference type="PANTHER" id="PTHR11014">
    <property type="entry name" value="PEPTIDASE M20 FAMILY MEMBER"/>
    <property type="match status" value="1"/>
</dbReference>
<dbReference type="Pfam" id="PF01546">
    <property type="entry name" value="Peptidase_M20"/>
    <property type="match status" value="1"/>
</dbReference>
<dbReference type="Gene3D" id="3.40.630.10">
    <property type="entry name" value="Zn peptidases"/>
    <property type="match status" value="1"/>
</dbReference>
<dbReference type="CDD" id="cd05666">
    <property type="entry name" value="M20_Acy1-like"/>
    <property type="match status" value="1"/>
</dbReference>
<dbReference type="SUPFAM" id="SSF55031">
    <property type="entry name" value="Bacterial exopeptidase dimerisation domain"/>
    <property type="match status" value="1"/>
</dbReference>
<evidence type="ECO:0000313" key="2">
    <source>
        <dbReference type="EMBL" id="MCY6482988.1"/>
    </source>
</evidence>
<dbReference type="InterPro" id="IPR002933">
    <property type="entry name" value="Peptidase_M20"/>
</dbReference>
<organism evidence="2 3">
    <name type="scientific">Clostridium aestuarii</name>
    <dbReference type="NCBI Taxonomy" id="338193"/>
    <lineage>
        <taxon>Bacteria</taxon>
        <taxon>Bacillati</taxon>
        <taxon>Bacillota</taxon>
        <taxon>Clostridia</taxon>
        <taxon>Eubacteriales</taxon>
        <taxon>Clostridiaceae</taxon>
        <taxon>Clostridium</taxon>
    </lineage>
</organism>
<keyword evidence="3" id="KW-1185">Reference proteome</keyword>
<dbReference type="InterPro" id="IPR036264">
    <property type="entry name" value="Bact_exopeptidase_dim_dom"/>
</dbReference>
<evidence type="ECO:0000313" key="3">
    <source>
        <dbReference type="Proteomes" id="UP001078443"/>
    </source>
</evidence>
<gene>
    <name evidence="2" type="ORF">OW763_01290</name>
</gene>
<dbReference type="SUPFAM" id="SSF53187">
    <property type="entry name" value="Zn-dependent exopeptidases"/>
    <property type="match status" value="1"/>
</dbReference>
<dbReference type="InterPro" id="IPR017439">
    <property type="entry name" value="Amidohydrolase"/>
</dbReference>
<dbReference type="EMBL" id="JAPQER010000001">
    <property type="protein sequence ID" value="MCY6482988.1"/>
    <property type="molecule type" value="Genomic_DNA"/>
</dbReference>
<proteinExistence type="predicted"/>
<protein>
    <submittedName>
        <fullName evidence="2">M20 family metallopeptidase</fullName>
    </submittedName>
</protein>
<feature type="domain" description="Peptidase M20 dimerisation" evidence="1">
    <location>
        <begin position="182"/>
        <end position="273"/>
    </location>
</feature>
<evidence type="ECO:0000259" key="1">
    <source>
        <dbReference type="Pfam" id="PF07687"/>
    </source>
</evidence>
<comment type="caution">
    <text evidence="2">The sequence shown here is derived from an EMBL/GenBank/DDBJ whole genome shotgun (WGS) entry which is preliminary data.</text>
</comment>
<dbReference type="Proteomes" id="UP001078443">
    <property type="component" value="Unassembled WGS sequence"/>
</dbReference>